<sequence length="24" mass="2960">MWKGSEKTVEGFLFRFEPERLILF</sequence>
<accession>A0A382Y464</accession>
<evidence type="ECO:0000313" key="1">
    <source>
        <dbReference type="EMBL" id="SVD77920.1"/>
    </source>
</evidence>
<dbReference type="AlphaFoldDB" id="A0A382Y464"/>
<reference evidence="1" key="1">
    <citation type="submission" date="2018-05" db="EMBL/GenBank/DDBJ databases">
        <authorList>
            <person name="Lanie J.A."/>
            <person name="Ng W.-L."/>
            <person name="Kazmierczak K.M."/>
            <person name="Andrzejewski T.M."/>
            <person name="Davidsen T.M."/>
            <person name="Wayne K.J."/>
            <person name="Tettelin H."/>
            <person name="Glass J.I."/>
            <person name="Rusch D."/>
            <person name="Podicherti R."/>
            <person name="Tsui H.-C.T."/>
            <person name="Winkler M.E."/>
        </authorList>
    </citation>
    <scope>NUCLEOTIDE SEQUENCE</scope>
</reference>
<proteinExistence type="predicted"/>
<dbReference type="EMBL" id="UINC01172708">
    <property type="protein sequence ID" value="SVD77920.1"/>
    <property type="molecule type" value="Genomic_DNA"/>
</dbReference>
<protein>
    <submittedName>
        <fullName evidence="1">Uncharacterized protein</fullName>
    </submittedName>
</protein>
<organism evidence="1">
    <name type="scientific">marine metagenome</name>
    <dbReference type="NCBI Taxonomy" id="408172"/>
    <lineage>
        <taxon>unclassified sequences</taxon>
        <taxon>metagenomes</taxon>
        <taxon>ecological metagenomes</taxon>
    </lineage>
</organism>
<name>A0A382Y464_9ZZZZ</name>
<gene>
    <name evidence="1" type="ORF">METZ01_LOCUS430774</name>
</gene>